<sequence>MSMRTKIMIGGVAVGLLLMPLIGFWMSLLVVVGVPALAYLALDPGQRRRLRRVAARREIGR</sequence>
<protein>
    <recommendedName>
        <fullName evidence="4">Integral membrane protein</fullName>
    </recommendedName>
</protein>
<dbReference type="OrthoDB" id="3543503at2"/>
<evidence type="ECO:0000313" key="3">
    <source>
        <dbReference type="Proteomes" id="UP000095329"/>
    </source>
</evidence>
<dbReference type="STRING" id="1306406.J116_000865"/>
<dbReference type="Proteomes" id="UP000095329">
    <property type="component" value="Unassembled WGS sequence"/>
</dbReference>
<keyword evidence="3" id="KW-1185">Reference proteome</keyword>
<dbReference type="RefSeq" id="WP_023591257.1">
    <property type="nucleotide sequence ID" value="NZ_ASHX02000001.1"/>
</dbReference>
<evidence type="ECO:0008006" key="4">
    <source>
        <dbReference type="Google" id="ProtNLM"/>
    </source>
</evidence>
<dbReference type="EMBL" id="ASHX02000001">
    <property type="protein sequence ID" value="OEJ93249.1"/>
    <property type="molecule type" value="Genomic_DNA"/>
</dbReference>
<organism evidence="2 3">
    <name type="scientific">Streptomyces thermolilacinus SPC6</name>
    <dbReference type="NCBI Taxonomy" id="1306406"/>
    <lineage>
        <taxon>Bacteria</taxon>
        <taxon>Bacillati</taxon>
        <taxon>Actinomycetota</taxon>
        <taxon>Actinomycetes</taxon>
        <taxon>Kitasatosporales</taxon>
        <taxon>Streptomycetaceae</taxon>
        <taxon>Streptomyces</taxon>
    </lineage>
</organism>
<gene>
    <name evidence="2" type="ORF">J116_000865</name>
</gene>
<keyword evidence="1" id="KW-1133">Transmembrane helix</keyword>
<accession>A0A1D3DLQ3</accession>
<reference evidence="2 3" key="1">
    <citation type="journal article" date="2013" name="Genome Announc.">
        <title>Genome Sequence of Streptomyces violaceusniger Strain SPC6, a Halotolerant Streptomycete That Exhibits Rapid Growth and Development.</title>
        <authorList>
            <person name="Chen X."/>
            <person name="Zhang B."/>
            <person name="Zhang W."/>
            <person name="Wu X."/>
            <person name="Zhang M."/>
            <person name="Chen T."/>
            <person name="Liu G."/>
            <person name="Dyson P."/>
        </authorList>
    </citation>
    <scope>NUCLEOTIDE SEQUENCE [LARGE SCALE GENOMIC DNA]</scope>
    <source>
        <strain evidence="2 3">SPC6</strain>
    </source>
</reference>
<dbReference type="AlphaFoldDB" id="A0A1D3DLQ3"/>
<proteinExistence type="predicted"/>
<comment type="caution">
    <text evidence="2">The sequence shown here is derived from an EMBL/GenBank/DDBJ whole genome shotgun (WGS) entry which is preliminary data.</text>
</comment>
<keyword evidence="1" id="KW-0472">Membrane</keyword>
<evidence type="ECO:0000313" key="2">
    <source>
        <dbReference type="EMBL" id="OEJ93249.1"/>
    </source>
</evidence>
<dbReference type="eggNOG" id="ENOG502ZHPN">
    <property type="taxonomic scope" value="Bacteria"/>
</dbReference>
<evidence type="ECO:0000256" key="1">
    <source>
        <dbReference type="SAM" id="Phobius"/>
    </source>
</evidence>
<keyword evidence="1" id="KW-0812">Transmembrane</keyword>
<feature type="transmembrane region" description="Helical" evidence="1">
    <location>
        <begin position="12"/>
        <end position="42"/>
    </location>
</feature>
<name>A0A1D3DLQ3_9ACTN</name>